<dbReference type="AlphaFoldDB" id="A0A517R5F0"/>
<gene>
    <name evidence="2" type="ORF">Pan189_35200</name>
</gene>
<dbReference type="InterPro" id="IPR011447">
    <property type="entry name" value="DUF1552"/>
</dbReference>
<name>A0A517R5F0_9PLAN</name>
<dbReference type="Pfam" id="PF07586">
    <property type="entry name" value="HXXSHH"/>
    <property type="match status" value="1"/>
</dbReference>
<dbReference type="KEGG" id="svp:Pan189_35200"/>
<sequence length="460" mass="50302">MALPWLDAMTPRAAASATDSGVPLRMGIFTVTGGTVLESWRPDYEGKLDALPSILRPLEPHKDDMLILSGLSHHGKAKGLNAHENCAYVHLTGAPEVTKVDGKANASVSIDQLVAQNVGHNTFLPSLEIGTSNHEQKYSFKSKTEPVPYESNPKLIFERMFTGRRPVAPNWSGRADRLAQLQAETKKSNSLDQSVLDLVMEDAKRLQRRVGKADRRTMEQYMESVRSVERRVAMIEAQGKLMAADGAGDLVPIPELLTDSKINWGDLSRSLGSDPEPHAQYIEVMADLMVLAFQTDSTRVVTCAVGSDGAQFPGVVTVGFERHAHTLEHNGNARKVEDADPIAREGCRQIHAWYTAQFARIIEKMKGIDEGGSSLLDNTMLLYTSYMSNGGHGRTDYPVMLVGNAQGTLQTGRHVAYPKKTPMSNLYVEMADRMGVPVSEFGESLTSPAASFNGRLPSLV</sequence>
<evidence type="ECO:0000313" key="3">
    <source>
        <dbReference type="Proteomes" id="UP000317318"/>
    </source>
</evidence>
<evidence type="ECO:0000313" key="2">
    <source>
        <dbReference type="EMBL" id="QDT39118.1"/>
    </source>
</evidence>
<feature type="coiled-coil region" evidence="1">
    <location>
        <begin position="196"/>
        <end position="238"/>
    </location>
</feature>
<evidence type="ECO:0000256" key="1">
    <source>
        <dbReference type="SAM" id="Coils"/>
    </source>
</evidence>
<keyword evidence="3" id="KW-1185">Reference proteome</keyword>
<reference evidence="2 3" key="1">
    <citation type="submission" date="2019-02" db="EMBL/GenBank/DDBJ databases">
        <title>Deep-cultivation of Planctomycetes and their phenomic and genomic characterization uncovers novel biology.</title>
        <authorList>
            <person name="Wiegand S."/>
            <person name="Jogler M."/>
            <person name="Boedeker C."/>
            <person name="Pinto D."/>
            <person name="Vollmers J."/>
            <person name="Rivas-Marin E."/>
            <person name="Kohn T."/>
            <person name="Peeters S.H."/>
            <person name="Heuer A."/>
            <person name="Rast P."/>
            <person name="Oberbeckmann S."/>
            <person name="Bunk B."/>
            <person name="Jeske O."/>
            <person name="Meyerdierks A."/>
            <person name="Storesund J.E."/>
            <person name="Kallscheuer N."/>
            <person name="Luecker S."/>
            <person name="Lage O.M."/>
            <person name="Pohl T."/>
            <person name="Merkel B.J."/>
            <person name="Hornburger P."/>
            <person name="Mueller R.-W."/>
            <person name="Bruemmer F."/>
            <person name="Labrenz M."/>
            <person name="Spormann A.M."/>
            <person name="Op den Camp H."/>
            <person name="Overmann J."/>
            <person name="Amann R."/>
            <person name="Jetten M.S.M."/>
            <person name="Mascher T."/>
            <person name="Medema M.H."/>
            <person name="Devos D.P."/>
            <person name="Kaster A.-K."/>
            <person name="Ovreas L."/>
            <person name="Rohde M."/>
            <person name="Galperin M.Y."/>
            <person name="Jogler C."/>
        </authorList>
    </citation>
    <scope>NUCLEOTIDE SEQUENCE [LARGE SCALE GENOMIC DNA]</scope>
    <source>
        <strain evidence="2 3">Pan189</strain>
    </source>
</reference>
<organism evidence="2 3">
    <name type="scientific">Stratiformator vulcanicus</name>
    <dbReference type="NCBI Taxonomy" id="2527980"/>
    <lineage>
        <taxon>Bacteria</taxon>
        <taxon>Pseudomonadati</taxon>
        <taxon>Planctomycetota</taxon>
        <taxon>Planctomycetia</taxon>
        <taxon>Planctomycetales</taxon>
        <taxon>Planctomycetaceae</taxon>
        <taxon>Stratiformator</taxon>
    </lineage>
</organism>
<proteinExistence type="predicted"/>
<dbReference type="Proteomes" id="UP000317318">
    <property type="component" value="Chromosome"/>
</dbReference>
<dbReference type="EMBL" id="CP036268">
    <property type="protein sequence ID" value="QDT39118.1"/>
    <property type="molecule type" value="Genomic_DNA"/>
</dbReference>
<accession>A0A517R5F0</accession>
<evidence type="ECO:0008006" key="4">
    <source>
        <dbReference type="Google" id="ProtNLM"/>
    </source>
</evidence>
<protein>
    <recommendedName>
        <fullName evidence="4">DUF1552 domain-containing protein</fullName>
    </recommendedName>
</protein>
<keyword evidence="1" id="KW-0175">Coiled coil</keyword>
<dbReference type="RefSeq" id="WP_310820687.1">
    <property type="nucleotide sequence ID" value="NZ_CP036268.1"/>
</dbReference>